<accession>A0A6J8EA44</accession>
<dbReference type="OrthoDB" id="6111843at2759"/>
<sequence>MCTVNDYLKHNDKCNGDIFLLKSFSNHEKICILSECSLTLLQSGYTDKLTICNTHKEICAENLKRRRKRQTCGISAVNPLICCHTSSKAGDRHVSVEMHTNIARSAGVFIPVGTPICRLCREEITKATTNYNGPVFDKHETVTEAEQTHLQEIRVYTGHEEEEDVSLAGRRKRDVEESSQSSTMSSLQTADSQESYASVMNISRLESLNTFLHNCNVSPVKSLSNPLTVASERTKRRYIDKAKECVFAFIPGLTSWRFYEAKRHANIEGPGLPVNVTVEKREKINANSLDHFIDFITSSHIMKDLPYGQRTLKLDSGEIINIPNVIRSLSSSSLISQYLQLCEEDNISPLGKSTLYKILSECAASVRKSVEGLDNYVMEGSRAFQTLEEIFMDENNLKTKLLEAKRYLKADFKIHLARQTNVIQHCLGFALSIPGIEFQLHCQHIHSQHCQSCIDLDETLQKVLENAEKKQIENKDALMFKVEKAVNDIKNLQKHIVRSKNQEFARKDIADNMEINDVIITSDWAMKFLPRRYREGQLDWFAKRGINWHVSVSLIKLQHRMQTLTHLHIFSSQTSQDAAVTTAVMTDVVQDLKTILPNLQNVHIFSDNAGCYKSSLTLSTLRHEIGKALASYNFSEAQNGKGPCDRRAAHAKFVIKRFINEGRDVTSALDMKKDDGLRMWQAYNIGEGKLVQWDSLKPSKNAVQLKVISDWTDIAISDSYEGQCEHQLEKEALSDKSKIIYAKKLSNAPLCCPDMTAENVFEDDNLVNRCCGWALKSKKKKTVFNQKQKDFMIEKFQIGKRTGSKVDANTASEEMRSGHLGFSKDEFLTGQQIGSYFCRLAQQDRNSDSNDYRAADEENRRSILKKEITKTIDI</sequence>
<dbReference type="PANTHER" id="PTHR33845:SF1">
    <property type="entry name" value="C2H2-TYPE DOMAIN-CONTAINING PROTEIN"/>
    <property type="match status" value="1"/>
</dbReference>
<evidence type="ECO:0000256" key="1">
    <source>
        <dbReference type="SAM" id="MobiDB-lite"/>
    </source>
</evidence>
<gene>
    <name evidence="2" type="ORF">MCOR_50078</name>
</gene>
<evidence type="ECO:0000313" key="3">
    <source>
        <dbReference type="Proteomes" id="UP000507470"/>
    </source>
</evidence>
<feature type="region of interest" description="Disordered" evidence="1">
    <location>
        <begin position="161"/>
        <end position="192"/>
    </location>
</feature>
<protein>
    <submittedName>
        <fullName evidence="2">Uncharacterized protein</fullName>
    </submittedName>
</protein>
<evidence type="ECO:0000313" key="2">
    <source>
        <dbReference type="EMBL" id="CAC5417584.1"/>
    </source>
</evidence>
<dbReference type="PANTHER" id="PTHR33845">
    <property type="entry name" value="C2H2-TYPE DOMAIN-CONTAINING PROTEIN"/>
    <property type="match status" value="1"/>
</dbReference>
<reference evidence="2 3" key="1">
    <citation type="submission" date="2020-06" db="EMBL/GenBank/DDBJ databases">
        <authorList>
            <person name="Li R."/>
            <person name="Bekaert M."/>
        </authorList>
    </citation>
    <scope>NUCLEOTIDE SEQUENCE [LARGE SCALE GENOMIC DNA]</scope>
    <source>
        <strain evidence="3">wild</strain>
    </source>
</reference>
<dbReference type="EMBL" id="CACVKT020008768">
    <property type="protein sequence ID" value="CAC5417584.1"/>
    <property type="molecule type" value="Genomic_DNA"/>
</dbReference>
<feature type="compositionally biased region" description="Low complexity" evidence="1">
    <location>
        <begin position="178"/>
        <end position="189"/>
    </location>
</feature>
<dbReference type="Proteomes" id="UP000507470">
    <property type="component" value="Unassembled WGS sequence"/>
</dbReference>
<organism evidence="2 3">
    <name type="scientific">Mytilus coruscus</name>
    <name type="common">Sea mussel</name>
    <dbReference type="NCBI Taxonomy" id="42192"/>
    <lineage>
        <taxon>Eukaryota</taxon>
        <taxon>Metazoa</taxon>
        <taxon>Spiralia</taxon>
        <taxon>Lophotrochozoa</taxon>
        <taxon>Mollusca</taxon>
        <taxon>Bivalvia</taxon>
        <taxon>Autobranchia</taxon>
        <taxon>Pteriomorphia</taxon>
        <taxon>Mytilida</taxon>
        <taxon>Mytiloidea</taxon>
        <taxon>Mytilidae</taxon>
        <taxon>Mytilinae</taxon>
        <taxon>Mytilus</taxon>
    </lineage>
</organism>
<name>A0A6J8EA44_MYTCO</name>
<keyword evidence="3" id="KW-1185">Reference proteome</keyword>
<proteinExistence type="predicted"/>
<dbReference type="AlphaFoldDB" id="A0A6J8EA44"/>